<comment type="caution">
    <text evidence="1">The sequence shown here is derived from an EMBL/GenBank/DDBJ whole genome shotgun (WGS) entry which is preliminary data.</text>
</comment>
<dbReference type="PANTHER" id="PTHR46993">
    <property type="entry name" value="MYB TRANSCRIPTION FACTOR"/>
    <property type="match status" value="1"/>
</dbReference>
<name>A0A1R3GTQ5_COCAP</name>
<evidence type="ECO:0000313" key="1">
    <source>
        <dbReference type="EMBL" id="OMO61508.1"/>
    </source>
</evidence>
<keyword evidence="2" id="KW-1185">Reference proteome</keyword>
<dbReference type="OrthoDB" id="608866at2759"/>
<dbReference type="AlphaFoldDB" id="A0A1R3GTQ5"/>
<dbReference type="EMBL" id="AWWV01013438">
    <property type="protein sequence ID" value="OMO61508.1"/>
    <property type="molecule type" value="Genomic_DNA"/>
</dbReference>
<accession>A0A1R3GTQ5</accession>
<protein>
    <submittedName>
        <fullName evidence="1">Uncharacterized protein</fullName>
    </submittedName>
</protein>
<evidence type="ECO:0000313" key="2">
    <source>
        <dbReference type="Proteomes" id="UP000188268"/>
    </source>
</evidence>
<proteinExistence type="predicted"/>
<sequence>MGYLRYSESSDKHVTSSPRFMVWQKVRTKRNFTRRRHFPLLGEGLEFQMDGEMDPDMFQWFMEFLLHEPVDLMLMKTRIESAPPLDGNPRPKKILLLLSIQFKVSSGNISEEILDHLEMIERLDRSQCLRITDSMIRAYCAVALECTAKYLPGDLQRNGKYLDAVNRIWKGRIESLEKSKESKLVTTEELRGRRRQLEAAVEDEEVANVLIGTSTYLDAMIMIRAYLRETKALMGISSLERECESFLSRKIYVWDSSNRSRLEFHEAEMKKR</sequence>
<dbReference type="OMA" id="MDGEMDP"/>
<dbReference type="PANTHER" id="PTHR46993:SF4">
    <property type="entry name" value="MYB-LIKE HTH TRANSCRIPTIONAL REGULATOR FAMILY PROTEIN"/>
    <property type="match status" value="1"/>
</dbReference>
<dbReference type="Proteomes" id="UP000188268">
    <property type="component" value="Unassembled WGS sequence"/>
</dbReference>
<reference evidence="1 2" key="1">
    <citation type="submission" date="2013-09" db="EMBL/GenBank/DDBJ databases">
        <title>Corchorus capsularis genome sequencing.</title>
        <authorList>
            <person name="Alam M."/>
            <person name="Haque M.S."/>
            <person name="Islam M.S."/>
            <person name="Emdad E.M."/>
            <person name="Islam M.M."/>
            <person name="Ahmed B."/>
            <person name="Halim A."/>
            <person name="Hossen Q.M.M."/>
            <person name="Hossain M.Z."/>
            <person name="Ahmed R."/>
            <person name="Khan M.M."/>
            <person name="Islam R."/>
            <person name="Rashid M.M."/>
            <person name="Khan S.A."/>
            <person name="Rahman M.S."/>
            <person name="Alam M."/>
        </authorList>
    </citation>
    <scope>NUCLEOTIDE SEQUENCE [LARGE SCALE GENOMIC DNA]</scope>
    <source>
        <strain evidence="2">cv. CVL-1</strain>
        <tissue evidence="1">Whole seedling</tissue>
    </source>
</reference>
<dbReference type="Gramene" id="OMO61508">
    <property type="protein sequence ID" value="OMO61508"/>
    <property type="gene ID" value="CCACVL1_23463"/>
</dbReference>
<organism evidence="1 2">
    <name type="scientific">Corchorus capsularis</name>
    <name type="common">Jute</name>
    <dbReference type="NCBI Taxonomy" id="210143"/>
    <lineage>
        <taxon>Eukaryota</taxon>
        <taxon>Viridiplantae</taxon>
        <taxon>Streptophyta</taxon>
        <taxon>Embryophyta</taxon>
        <taxon>Tracheophyta</taxon>
        <taxon>Spermatophyta</taxon>
        <taxon>Magnoliopsida</taxon>
        <taxon>eudicotyledons</taxon>
        <taxon>Gunneridae</taxon>
        <taxon>Pentapetalae</taxon>
        <taxon>rosids</taxon>
        <taxon>malvids</taxon>
        <taxon>Malvales</taxon>
        <taxon>Malvaceae</taxon>
        <taxon>Grewioideae</taxon>
        <taxon>Apeibeae</taxon>
        <taxon>Corchorus</taxon>
    </lineage>
</organism>
<dbReference type="STRING" id="210143.A0A1R3GTQ5"/>
<gene>
    <name evidence="1" type="ORF">CCACVL1_23463</name>
</gene>